<dbReference type="InterPro" id="IPR050194">
    <property type="entry name" value="Glycosyltransferase_grp1"/>
</dbReference>
<proteinExistence type="predicted"/>
<name>A0ABW4Z1V7_9HYPH</name>
<dbReference type="SUPFAM" id="SSF53756">
    <property type="entry name" value="UDP-Glycosyltransferase/glycogen phosphorylase"/>
    <property type="match status" value="1"/>
</dbReference>
<evidence type="ECO:0000313" key="2">
    <source>
        <dbReference type="Proteomes" id="UP001597299"/>
    </source>
</evidence>
<dbReference type="GO" id="GO:0016757">
    <property type="term" value="F:glycosyltransferase activity"/>
    <property type="evidence" value="ECO:0007669"/>
    <property type="project" value="UniProtKB-KW"/>
</dbReference>
<keyword evidence="2" id="KW-1185">Reference proteome</keyword>
<protein>
    <submittedName>
        <fullName evidence="1">Glycosyltransferase family 4 protein</fullName>
        <ecNumber evidence="1">2.4.-.-</ecNumber>
    </submittedName>
</protein>
<dbReference type="EMBL" id="JBHUHD010000001">
    <property type="protein sequence ID" value="MFD2142233.1"/>
    <property type="molecule type" value="Genomic_DNA"/>
</dbReference>
<dbReference type="PANTHER" id="PTHR45947:SF3">
    <property type="entry name" value="SULFOQUINOVOSYL TRANSFERASE SQD2"/>
    <property type="match status" value="1"/>
</dbReference>
<dbReference type="Proteomes" id="UP001597299">
    <property type="component" value="Unassembled WGS sequence"/>
</dbReference>
<evidence type="ECO:0000313" key="1">
    <source>
        <dbReference type="EMBL" id="MFD2142233.1"/>
    </source>
</evidence>
<sequence>MKILFLAPLKPPDHPVPSGERTVARLFLKLLGRLGYEVELASRLRTLVRQPSPGAWSDVQEEARGELRRILAAPVAASGPIACVFTYHVYYKAPDLIGPTLAAALGVPYVIAEASRASKRATGPYAEGHRLSEAAIDHARLILTPTRHDRAALEAMRPPQQRIVDLRPFLDLGEWPLAGMPRPAPAPRGITSLITVAMMREGDKLASFRQLSDALSLLGDRSWHLTVVGDGPAREAVEALFASFGNRVSFPGAIVERPALGRLLADADLFVWPGVNEAFGAVYLEAQAHGLPCVAAGYGGIPDVICDDVTGRLTPPGDIAALATAIGALIDDPAGRASMATAASRFIAAERDLAAASDSVARAFHLAGIALPASSPGA</sequence>
<organism evidence="1 2">
    <name type="scientific">Ancylobacter oerskovii</name>
    <dbReference type="NCBI Taxonomy" id="459519"/>
    <lineage>
        <taxon>Bacteria</taxon>
        <taxon>Pseudomonadati</taxon>
        <taxon>Pseudomonadota</taxon>
        <taxon>Alphaproteobacteria</taxon>
        <taxon>Hyphomicrobiales</taxon>
        <taxon>Xanthobacteraceae</taxon>
        <taxon>Ancylobacter</taxon>
    </lineage>
</organism>
<dbReference type="CDD" id="cd03801">
    <property type="entry name" value="GT4_PimA-like"/>
    <property type="match status" value="1"/>
</dbReference>
<accession>A0ABW4Z1V7</accession>
<dbReference type="EC" id="2.4.-.-" evidence="1"/>
<comment type="caution">
    <text evidence="1">The sequence shown here is derived from an EMBL/GenBank/DDBJ whole genome shotgun (WGS) entry which is preliminary data.</text>
</comment>
<reference evidence="2" key="1">
    <citation type="journal article" date="2019" name="Int. J. Syst. Evol. Microbiol.">
        <title>The Global Catalogue of Microorganisms (GCM) 10K type strain sequencing project: providing services to taxonomists for standard genome sequencing and annotation.</title>
        <authorList>
            <consortium name="The Broad Institute Genomics Platform"/>
            <consortium name="The Broad Institute Genome Sequencing Center for Infectious Disease"/>
            <person name="Wu L."/>
            <person name="Ma J."/>
        </authorList>
    </citation>
    <scope>NUCLEOTIDE SEQUENCE [LARGE SCALE GENOMIC DNA]</scope>
    <source>
        <strain evidence="2">CCM 7435</strain>
    </source>
</reference>
<keyword evidence="1" id="KW-0328">Glycosyltransferase</keyword>
<gene>
    <name evidence="1" type="ORF">ACFSNC_17630</name>
</gene>
<keyword evidence="1" id="KW-0808">Transferase</keyword>
<dbReference type="PANTHER" id="PTHR45947">
    <property type="entry name" value="SULFOQUINOVOSYL TRANSFERASE SQD2"/>
    <property type="match status" value="1"/>
</dbReference>
<dbReference type="Pfam" id="PF13692">
    <property type="entry name" value="Glyco_trans_1_4"/>
    <property type="match status" value="1"/>
</dbReference>
<dbReference type="RefSeq" id="WP_213351344.1">
    <property type="nucleotide sequence ID" value="NZ_JAHBGB010000006.1"/>
</dbReference>
<dbReference type="Gene3D" id="3.40.50.2000">
    <property type="entry name" value="Glycogen Phosphorylase B"/>
    <property type="match status" value="2"/>
</dbReference>